<dbReference type="EMBL" id="CAJVQC010094044">
    <property type="protein sequence ID" value="CAG8827570.1"/>
    <property type="molecule type" value="Genomic_DNA"/>
</dbReference>
<reference evidence="1" key="1">
    <citation type="submission" date="2021-06" db="EMBL/GenBank/DDBJ databases">
        <authorList>
            <person name="Kallberg Y."/>
            <person name="Tangrot J."/>
            <person name="Rosling A."/>
        </authorList>
    </citation>
    <scope>NUCLEOTIDE SEQUENCE</scope>
    <source>
        <strain evidence="1">MA461A</strain>
    </source>
</reference>
<evidence type="ECO:0000313" key="2">
    <source>
        <dbReference type="Proteomes" id="UP000789920"/>
    </source>
</evidence>
<name>A0ACA9S625_9GLOM</name>
<keyword evidence="2" id="KW-1185">Reference proteome</keyword>
<accession>A0ACA9S625</accession>
<dbReference type="Proteomes" id="UP000789920">
    <property type="component" value="Unassembled WGS sequence"/>
</dbReference>
<organism evidence="1 2">
    <name type="scientific">Racocetra persica</name>
    <dbReference type="NCBI Taxonomy" id="160502"/>
    <lineage>
        <taxon>Eukaryota</taxon>
        <taxon>Fungi</taxon>
        <taxon>Fungi incertae sedis</taxon>
        <taxon>Mucoromycota</taxon>
        <taxon>Glomeromycotina</taxon>
        <taxon>Glomeromycetes</taxon>
        <taxon>Diversisporales</taxon>
        <taxon>Gigasporaceae</taxon>
        <taxon>Racocetra</taxon>
    </lineage>
</organism>
<comment type="caution">
    <text evidence="1">The sequence shown here is derived from an EMBL/GenBank/DDBJ whole genome shotgun (WGS) entry which is preliminary data.</text>
</comment>
<protein>
    <submittedName>
        <fullName evidence="1">7320_t:CDS:1</fullName>
    </submittedName>
</protein>
<evidence type="ECO:0000313" key="1">
    <source>
        <dbReference type="EMBL" id="CAG8827570.1"/>
    </source>
</evidence>
<sequence>IAKDNPQLFSEKLKNYITSHEFWANVKCFYKVLELVKTVVKTVESSNIKVADVFLTLIKIAITIKAMPTMETTLERLEF</sequence>
<gene>
    <name evidence="1" type="ORF">RPERSI_LOCUS27008</name>
</gene>
<feature type="non-terminal residue" evidence="1">
    <location>
        <position position="1"/>
    </location>
</feature>
<proteinExistence type="predicted"/>